<keyword evidence="1" id="KW-0813">Transport</keyword>
<dbReference type="SUPFAM" id="SSF47175">
    <property type="entry name" value="Cytochromes"/>
    <property type="match status" value="1"/>
</dbReference>
<dbReference type="Pfam" id="PF01322">
    <property type="entry name" value="Cytochrom_C_2"/>
    <property type="match status" value="1"/>
</dbReference>
<dbReference type="GO" id="GO:0020037">
    <property type="term" value="F:heme binding"/>
    <property type="evidence" value="ECO:0007669"/>
    <property type="project" value="InterPro"/>
</dbReference>
<dbReference type="AlphaFoldDB" id="A0A8J2YUI1"/>
<dbReference type="InterPro" id="IPR002321">
    <property type="entry name" value="Cyt_c_II"/>
</dbReference>
<keyword evidence="4" id="KW-0249">Electron transport</keyword>
<evidence type="ECO:0000256" key="1">
    <source>
        <dbReference type="ARBA" id="ARBA00022448"/>
    </source>
</evidence>
<keyword evidence="3 6" id="KW-0479">Metal-binding</keyword>
<dbReference type="GO" id="GO:0005506">
    <property type="term" value="F:iron ion binding"/>
    <property type="evidence" value="ECO:0007669"/>
    <property type="project" value="InterPro"/>
</dbReference>
<organism evidence="8 9">
    <name type="scientific">Aliidongia dinghuensis</name>
    <dbReference type="NCBI Taxonomy" id="1867774"/>
    <lineage>
        <taxon>Bacteria</taxon>
        <taxon>Pseudomonadati</taxon>
        <taxon>Pseudomonadota</taxon>
        <taxon>Alphaproteobacteria</taxon>
        <taxon>Rhodospirillales</taxon>
        <taxon>Dongiaceae</taxon>
        <taxon>Aliidongia</taxon>
    </lineage>
</organism>
<feature type="binding site" description="covalent" evidence="7">
    <location>
        <position position="150"/>
    </location>
    <ligand>
        <name>heme c</name>
        <dbReference type="ChEBI" id="CHEBI:61717"/>
    </ligand>
</feature>
<dbReference type="EMBL" id="BMJQ01000007">
    <property type="protein sequence ID" value="GGF22846.1"/>
    <property type="molecule type" value="Genomic_DNA"/>
</dbReference>
<comment type="PTM">
    <text evidence="7">Binds 1 heme group per subunit.</text>
</comment>
<evidence type="ECO:0000313" key="9">
    <source>
        <dbReference type="Proteomes" id="UP000646365"/>
    </source>
</evidence>
<keyword evidence="5 6" id="KW-0408">Iron</keyword>
<evidence type="ECO:0000256" key="4">
    <source>
        <dbReference type="ARBA" id="ARBA00022982"/>
    </source>
</evidence>
<evidence type="ECO:0000256" key="2">
    <source>
        <dbReference type="ARBA" id="ARBA00022617"/>
    </source>
</evidence>
<evidence type="ECO:0000256" key="3">
    <source>
        <dbReference type="ARBA" id="ARBA00022723"/>
    </source>
</evidence>
<reference evidence="8" key="2">
    <citation type="submission" date="2020-09" db="EMBL/GenBank/DDBJ databases">
        <authorList>
            <person name="Sun Q."/>
            <person name="Zhou Y."/>
        </authorList>
    </citation>
    <scope>NUCLEOTIDE SEQUENCE</scope>
    <source>
        <strain evidence="8">CGMCC 1.15725</strain>
    </source>
</reference>
<name>A0A8J2YUI1_9PROT</name>
<evidence type="ECO:0000256" key="7">
    <source>
        <dbReference type="PIRSR" id="PIRSR000027-2"/>
    </source>
</evidence>
<proteinExistence type="predicted"/>
<feature type="binding site" description="axial binding residue" evidence="6">
    <location>
        <position position="151"/>
    </location>
    <ligand>
        <name>heme c</name>
        <dbReference type="ChEBI" id="CHEBI:61717"/>
    </ligand>
    <ligandPart>
        <name>Fe</name>
        <dbReference type="ChEBI" id="CHEBI:18248"/>
    </ligandPart>
</feature>
<keyword evidence="2 7" id="KW-0349">Heme</keyword>
<dbReference type="RefSeq" id="WP_189047319.1">
    <property type="nucleotide sequence ID" value="NZ_BMJQ01000007.1"/>
</dbReference>
<gene>
    <name evidence="8" type="ORF">GCM10011611_31140</name>
</gene>
<evidence type="ECO:0000256" key="5">
    <source>
        <dbReference type="ARBA" id="ARBA00023004"/>
    </source>
</evidence>
<dbReference type="InterPro" id="IPR010980">
    <property type="entry name" value="Cyt_c/b562"/>
</dbReference>
<evidence type="ECO:0008006" key="10">
    <source>
        <dbReference type="Google" id="ProtNLM"/>
    </source>
</evidence>
<accession>A0A8J2YUI1</accession>
<feature type="binding site" description="covalent" evidence="7">
    <location>
        <position position="147"/>
    </location>
    <ligand>
        <name>heme c</name>
        <dbReference type="ChEBI" id="CHEBI:61717"/>
    </ligand>
</feature>
<dbReference type="Gene3D" id="1.20.120.10">
    <property type="entry name" value="Cytochrome c/b562"/>
    <property type="match status" value="1"/>
</dbReference>
<keyword evidence="9" id="KW-1185">Reference proteome</keyword>
<dbReference type="GO" id="GO:0009055">
    <property type="term" value="F:electron transfer activity"/>
    <property type="evidence" value="ECO:0007669"/>
    <property type="project" value="InterPro"/>
</dbReference>
<evidence type="ECO:0000313" key="8">
    <source>
        <dbReference type="EMBL" id="GGF22846.1"/>
    </source>
</evidence>
<dbReference type="Proteomes" id="UP000646365">
    <property type="component" value="Unassembled WGS sequence"/>
</dbReference>
<sequence length="158" mass="15915">METWRWKFSLGAAAALAAGIALVAVVRADDLSSVVAARQAAMKEMGGKLKLIKAFTASGDDQADAAAASAVLVNTSKSIPNWFPAGSGLDSFSGKTAAKPDIWADPAKFKAIVAAFQADAAALQAAVAAGDRGAAAAAFETMGREGCGACHGAFRAKI</sequence>
<dbReference type="InterPro" id="IPR012127">
    <property type="entry name" value="Cyt_c_prime"/>
</dbReference>
<reference evidence="8" key="1">
    <citation type="journal article" date="2014" name="Int. J. Syst. Evol. Microbiol.">
        <title>Complete genome sequence of Corynebacterium casei LMG S-19264T (=DSM 44701T), isolated from a smear-ripened cheese.</title>
        <authorList>
            <consortium name="US DOE Joint Genome Institute (JGI-PGF)"/>
            <person name="Walter F."/>
            <person name="Albersmeier A."/>
            <person name="Kalinowski J."/>
            <person name="Ruckert C."/>
        </authorList>
    </citation>
    <scope>NUCLEOTIDE SEQUENCE</scope>
    <source>
        <strain evidence="8">CGMCC 1.15725</strain>
    </source>
</reference>
<dbReference type="PIRSF" id="PIRSF000027">
    <property type="entry name" value="Cytc_c_prime"/>
    <property type="match status" value="1"/>
</dbReference>
<comment type="caution">
    <text evidence="8">The sequence shown here is derived from an EMBL/GenBank/DDBJ whole genome shotgun (WGS) entry which is preliminary data.</text>
</comment>
<evidence type="ECO:0000256" key="6">
    <source>
        <dbReference type="PIRSR" id="PIRSR000027-1"/>
    </source>
</evidence>
<protein>
    <recommendedName>
        <fullName evidence="10">Cytochrome c</fullName>
    </recommendedName>
</protein>
<dbReference type="GO" id="GO:0042597">
    <property type="term" value="C:periplasmic space"/>
    <property type="evidence" value="ECO:0007669"/>
    <property type="project" value="InterPro"/>
</dbReference>
<dbReference type="GO" id="GO:0022900">
    <property type="term" value="P:electron transport chain"/>
    <property type="evidence" value="ECO:0007669"/>
    <property type="project" value="InterPro"/>
</dbReference>
<dbReference type="PROSITE" id="PS51009">
    <property type="entry name" value="CYTCII"/>
    <property type="match status" value="1"/>
</dbReference>